<gene>
    <name evidence="2" type="primary">nrpRII</name>
    <name evidence="2" type="ORF">BAIACGLI_00016</name>
</gene>
<dbReference type="AlphaFoldDB" id="A0A7G9YFB9"/>
<evidence type="ECO:0000259" key="1">
    <source>
        <dbReference type="Pfam" id="PF01995"/>
    </source>
</evidence>
<evidence type="ECO:0000313" key="2">
    <source>
        <dbReference type="EMBL" id="QNO46703.1"/>
    </source>
</evidence>
<reference evidence="2" key="1">
    <citation type="submission" date="2020-06" db="EMBL/GenBank/DDBJ databases">
        <title>Unique genomic features of the anaerobic methanotrophic archaea.</title>
        <authorList>
            <person name="Chadwick G.L."/>
            <person name="Skennerton C.T."/>
            <person name="Laso-Perez R."/>
            <person name="Leu A.O."/>
            <person name="Speth D.R."/>
            <person name="Yu H."/>
            <person name="Morgan-Lang C."/>
            <person name="Hatzenpichler R."/>
            <person name="Goudeau D."/>
            <person name="Malmstrom R."/>
            <person name="Brazelton W.J."/>
            <person name="Woyke T."/>
            <person name="Hallam S.J."/>
            <person name="Tyson G.W."/>
            <person name="Wegener G."/>
            <person name="Boetius A."/>
            <person name="Orphan V."/>
        </authorList>
    </citation>
    <scope>NUCLEOTIDE SEQUENCE</scope>
</reference>
<dbReference type="InterPro" id="IPR002846">
    <property type="entry name" value="NRD"/>
</dbReference>
<dbReference type="Gene3D" id="3.30.70.1360">
    <property type="entry name" value="mj0159-like"/>
    <property type="match status" value="2"/>
</dbReference>
<accession>A0A7G9YFB9</accession>
<feature type="domain" description="NrpR regulatory" evidence="1">
    <location>
        <begin position="10"/>
        <end position="246"/>
    </location>
</feature>
<dbReference type="PANTHER" id="PTHR41964:SF1">
    <property type="entry name" value="GLOBAL NITROGEN REGULATOR NRPR"/>
    <property type="match status" value="1"/>
</dbReference>
<dbReference type="EMBL" id="MT631214">
    <property type="protein sequence ID" value="QNO46703.1"/>
    <property type="molecule type" value="Genomic_DNA"/>
</dbReference>
<dbReference type="PANTHER" id="PTHR41964">
    <property type="entry name" value="GLOBAL NITROGEN REGULATOR NRPR"/>
    <property type="match status" value="1"/>
</dbReference>
<sequence length="248" mass="26638">MTPVTNPTIFAISRIENIMYQVTFDPAKGSGVIAANVSVIRDSDLNDALLIFEGVMKSGLGVGSYIRVIRDQASFGSIRLESHECAIVTPCSITIDSVLLKSGVPVRPVFGGIVQIKKGVPVRFTDILTYESTTIDPIDALMSQELTSVTDVVTTGSGKILANVRVVPMHAREKVEGILLALKLANFDSILFVSEPNTEVLGVQTMRDHIGIVAIGGTNPMAAVQEQGIPIRTQALSELIDIDEMEMV</sequence>
<organism evidence="2">
    <name type="scientific">Candidatus Methanogaster sp. ANME-2c ERB4</name>
    <dbReference type="NCBI Taxonomy" id="2759911"/>
    <lineage>
        <taxon>Archaea</taxon>
        <taxon>Methanobacteriati</taxon>
        <taxon>Methanobacteriota</taxon>
        <taxon>Stenosarchaea group</taxon>
        <taxon>Methanomicrobia</taxon>
        <taxon>Methanosarcinales</taxon>
        <taxon>ANME-2 cluster</taxon>
        <taxon>Candidatus Methanogasteraceae</taxon>
        <taxon>Candidatus Methanogaster</taxon>
    </lineage>
</organism>
<dbReference type="InterPro" id="IPR038982">
    <property type="entry name" value="NrpR"/>
</dbReference>
<proteinExistence type="predicted"/>
<name>A0A7G9YFB9_9EURY</name>
<dbReference type="InterPro" id="IPR036984">
    <property type="entry name" value="NrpR_dom_sf"/>
</dbReference>
<protein>
    <submittedName>
        <fullName evidence="2">Global nitrogen regulator NrpRII</fullName>
    </submittedName>
</protein>
<dbReference type="Pfam" id="PF01995">
    <property type="entry name" value="NRD1_2"/>
    <property type="match status" value="1"/>
</dbReference>